<dbReference type="RefSeq" id="XP_020907663.1">
    <property type="nucleotide sequence ID" value="XM_021052004.2"/>
</dbReference>
<evidence type="ECO:0000313" key="8">
    <source>
        <dbReference type="EnsemblMetazoa" id="XP_020907663.1"/>
    </source>
</evidence>
<reference evidence="8" key="1">
    <citation type="submission" date="2022-11" db="UniProtKB">
        <authorList>
            <consortium name="EnsemblMetazoa"/>
        </authorList>
    </citation>
    <scope>IDENTIFICATION</scope>
</reference>
<evidence type="ECO:0000256" key="3">
    <source>
        <dbReference type="ARBA" id="ARBA00022692"/>
    </source>
</evidence>
<comment type="subcellular location">
    <subcellularLocation>
        <location evidence="1">Endomembrane system</location>
        <topology evidence="1">Multi-pass membrane protein</topology>
    </subcellularLocation>
</comment>
<keyword evidence="5 6" id="KW-0472">Membrane</keyword>
<dbReference type="Pfam" id="PF10277">
    <property type="entry name" value="Frag1"/>
    <property type="match status" value="1"/>
</dbReference>
<dbReference type="InterPro" id="IPR050911">
    <property type="entry name" value="DRAM/TMEM150_Autophagy_Mod"/>
</dbReference>
<dbReference type="EnsemblMetazoa" id="XM_021052004.2">
    <property type="protein sequence ID" value="XP_020907663.1"/>
    <property type="gene ID" value="LOC110245713"/>
</dbReference>
<dbReference type="PANTHER" id="PTHR21324:SF2">
    <property type="entry name" value="EG:22E5.9 PROTEIN"/>
    <property type="match status" value="1"/>
</dbReference>
<feature type="transmembrane region" description="Helical" evidence="6">
    <location>
        <begin position="6"/>
        <end position="33"/>
    </location>
</feature>
<keyword evidence="9" id="KW-1185">Reference proteome</keyword>
<keyword evidence="3 6" id="KW-0812">Transmembrane</keyword>
<protein>
    <recommendedName>
        <fullName evidence="7">CWH43-like N-terminal domain-containing protein</fullName>
    </recommendedName>
</protein>
<evidence type="ECO:0000313" key="9">
    <source>
        <dbReference type="Proteomes" id="UP000887567"/>
    </source>
</evidence>
<evidence type="ECO:0000256" key="6">
    <source>
        <dbReference type="SAM" id="Phobius"/>
    </source>
</evidence>
<dbReference type="AlphaFoldDB" id="A0A913XPK3"/>
<feature type="transmembrane region" description="Helical" evidence="6">
    <location>
        <begin position="98"/>
        <end position="116"/>
    </location>
</feature>
<dbReference type="OMA" id="NFPYISH"/>
<proteinExistence type="inferred from homology"/>
<dbReference type="Proteomes" id="UP000887567">
    <property type="component" value="Unplaced"/>
</dbReference>
<dbReference type="PANTHER" id="PTHR21324">
    <property type="entry name" value="FASTING-INDUCIBLE INTEGRAL MEMBRANE PROTEIN TM6P1-RELATED"/>
    <property type="match status" value="1"/>
</dbReference>
<dbReference type="InterPro" id="IPR019402">
    <property type="entry name" value="CWH43_N"/>
</dbReference>
<dbReference type="OrthoDB" id="191706at2759"/>
<keyword evidence="4 6" id="KW-1133">Transmembrane helix</keyword>
<dbReference type="GO" id="GO:0012505">
    <property type="term" value="C:endomembrane system"/>
    <property type="evidence" value="ECO:0007669"/>
    <property type="project" value="UniProtKB-SubCell"/>
</dbReference>
<evidence type="ECO:0000256" key="1">
    <source>
        <dbReference type="ARBA" id="ARBA00004127"/>
    </source>
</evidence>
<accession>A0A913XPK3</accession>
<comment type="similarity">
    <text evidence="2">Belongs to the DRAM/TMEM150 family.</text>
</comment>
<dbReference type="KEGG" id="epa:110245713"/>
<dbReference type="GeneID" id="110245713"/>
<organism evidence="8 9">
    <name type="scientific">Exaiptasia diaphana</name>
    <name type="common">Tropical sea anemone</name>
    <name type="synonym">Aiptasia pulchella</name>
    <dbReference type="NCBI Taxonomy" id="2652724"/>
    <lineage>
        <taxon>Eukaryota</taxon>
        <taxon>Metazoa</taxon>
        <taxon>Cnidaria</taxon>
        <taxon>Anthozoa</taxon>
        <taxon>Hexacorallia</taxon>
        <taxon>Actiniaria</taxon>
        <taxon>Aiptasiidae</taxon>
        <taxon>Exaiptasia</taxon>
    </lineage>
</organism>
<feature type="transmembrane region" description="Helical" evidence="6">
    <location>
        <begin position="128"/>
        <end position="146"/>
    </location>
</feature>
<evidence type="ECO:0000259" key="7">
    <source>
        <dbReference type="Pfam" id="PF10277"/>
    </source>
</evidence>
<sequence length="256" mass="29455">MGLPDFGLGWLCIFFVVLTIGSITCSYTTALIYGHIYPFFPAISDTGVLSPEKYIFRELNNLAAFLFITNTYVRYMQYQLVAFQCPEEHYRLDKLNKFTFGIGILSGIAMTFVANFEVQKTVSFHDVGALIGFIGALIYCWLQTLMSYKLRDHGVINSTAICHSRAMLSAIMTFTFIVFFTFQYKSHNEWDRERPNTPHTAKLMWSPKDPGYICHVISNIAEWSMSGAFFMFVTTFLTEFQKIRITSDISSTEYWD</sequence>
<feature type="transmembrane region" description="Helical" evidence="6">
    <location>
        <begin position="166"/>
        <end position="184"/>
    </location>
</feature>
<name>A0A913XPK3_EXADI</name>
<evidence type="ECO:0000256" key="2">
    <source>
        <dbReference type="ARBA" id="ARBA00006565"/>
    </source>
</evidence>
<evidence type="ECO:0000256" key="4">
    <source>
        <dbReference type="ARBA" id="ARBA00022989"/>
    </source>
</evidence>
<feature type="domain" description="CWH43-like N-terminal" evidence="7">
    <location>
        <begin position="9"/>
        <end position="243"/>
    </location>
</feature>
<evidence type="ECO:0000256" key="5">
    <source>
        <dbReference type="ARBA" id="ARBA00023136"/>
    </source>
</evidence>